<keyword evidence="8" id="KW-1185">Reference proteome</keyword>
<reference evidence="7" key="2">
    <citation type="submission" date="2025-08" db="UniProtKB">
        <authorList>
            <consortium name="Ensembl"/>
        </authorList>
    </citation>
    <scope>IDENTIFICATION</scope>
</reference>
<dbReference type="GO" id="GO:0003724">
    <property type="term" value="F:RNA helicase activity"/>
    <property type="evidence" value="ECO:0007669"/>
    <property type="project" value="TreeGrafter"/>
</dbReference>
<keyword evidence="3" id="KW-0347">Helicase</keyword>
<dbReference type="STRING" id="9643.ENSUAMP00000001278"/>
<accession>A0A452QA45</accession>
<proteinExistence type="predicted"/>
<evidence type="ECO:0000256" key="5">
    <source>
        <dbReference type="SAM" id="SignalP"/>
    </source>
</evidence>
<keyword evidence="1" id="KW-0547">Nucleotide-binding</keyword>
<evidence type="ECO:0000256" key="2">
    <source>
        <dbReference type="ARBA" id="ARBA00022801"/>
    </source>
</evidence>
<evidence type="ECO:0000256" key="4">
    <source>
        <dbReference type="ARBA" id="ARBA00022840"/>
    </source>
</evidence>
<evidence type="ECO:0000256" key="1">
    <source>
        <dbReference type="ARBA" id="ARBA00022741"/>
    </source>
</evidence>
<dbReference type="Ensembl" id="ENSUAMT00000001473.1">
    <property type="protein sequence ID" value="ENSUAMP00000001278.1"/>
    <property type="gene ID" value="ENSUAMG00000001237.1"/>
</dbReference>
<keyword evidence="4" id="KW-0067">ATP-binding</keyword>
<evidence type="ECO:0000256" key="3">
    <source>
        <dbReference type="ARBA" id="ARBA00022806"/>
    </source>
</evidence>
<dbReference type="CDD" id="cd18787">
    <property type="entry name" value="SF2_C_DEAD"/>
    <property type="match status" value="1"/>
</dbReference>
<dbReference type="Gene3D" id="3.40.50.300">
    <property type="entry name" value="P-loop containing nucleotide triphosphate hydrolases"/>
    <property type="match status" value="1"/>
</dbReference>
<sequence>SRGEAASLPCLPCCLWLFPPRLFLLVQAFGGVTAAEFSSRCGPSQRKVVLKQFEQGKIQLLISTDATARGIDVQGVQRVINYDAPQYLRTYVHRVGRTARAGKTGQAFTLLLKVQERKFLRMLAEAGVPEMARHDIPNEILQPLLPQYEEALSQLERAVKEERRQKAP</sequence>
<evidence type="ECO:0000313" key="7">
    <source>
        <dbReference type="Ensembl" id="ENSUAMP00000001278.1"/>
    </source>
</evidence>
<keyword evidence="5" id="KW-0732">Signal</keyword>
<feature type="signal peptide" evidence="5">
    <location>
        <begin position="1"/>
        <end position="34"/>
    </location>
</feature>
<name>A0A452QA45_URSAM</name>
<keyword evidence="2" id="KW-0378">Hydrolase</keyword>
<dbReference type="InterPro" id="IPR050079">
    <property type="entry name" value="DEAD_box_RNA_helicase"/>
</dbReference>
<dbReference type="Proteomes" id="UP000291022">
    <property type="component" value="Unassembled WGS sequence"/>
</dbReference>
<dbReference type="GO" id="GO:0005524">
    <property type="term" value="F:ATP binding"/>
    <property type="evidence" value="ECO:0007669"/>
    <property type="project" value="UniProtKB-KW"/>
</dbReference>
<dbReference type="PANTHER" id="PTHR47959:SF1">
    <property type="entry name" value="ATP-DEPENDENT RNA HELICASE DBPA"/>
    <property type="match status" value="1"/>
</dbReference>
<reference evidence="8" key="1">
    <citation type="submission" date="2016-06" db="EMBL/GenBank/DDBJ databases">
        <title>De novo assembly and RNA-Seq shows season-dependent expression and editing in black bear kidneys.</title>
        <authorList>
            <person name="Korstanje R."/>
            <person name="Srivastava A."/>
            <person name="Sarsani V.K."/>
            <person name="Sheehan S.M."/>
            <person name="Seger R.L."/>
            <person name="Barter M.E."/>
            <person name="Lindqvist C."/>
            <person name="Brody L.C."/>
            <person name="Mullikin J.C."/>
        </authorList>
    </citation>
    <scope>NUCLEOTIDE SEQUENCE [LARGE SCALE GENOMIC DNA]</scope>
</reference>
<dbReference type="GO" id="GO:0005829">
    <property type="term" value="C:cytosol"/>
    <property type="evidence" value="ECO:0007669"/>
    <property type="project" value="TreeGrafter"/>
</dbReference>
<dbReference type="InterPro" id="IPR027417">
    <property type="entry name" value="P-loop_NTPase"/>
</dbReference>
<dbReference type="InterPro" id="IPR001650">
    <property type="entry name" value="Helicase_C-like"/>
</dbReference>
<dbReference type="PROSITE" id="PS51194">
    <property type="entry name" value="HELICASE_CTER"/>
    <property type="match status" value="1"/>
</dbReference>
<dbReference type="PANTHER" id="PTHR47959">
    <property type="entry name" value="ATP-DEPENDENT RNA HELICASE RHLE-RELATED"/>
    <property type="match status" value="1"/>
</dbReference>
<dbReference type="Pfam" id="PF00271">
    <property type="entry name" value="Helicase_C"/>
    <property type="match status" value="1"/>
</dbReference>
<feature type="domain" description="Helicase C-terminal" evidence="6">
    <location>
        <begin position="1"/>
        <end position="152"/>
    </location>
</feature>
<dbReference type="GO" id="GO:0016787">
    <property type="term" value="F:hydrolase activity"/>
    <property type="evidence" value="ECO:0007669"/>
    <property type="project" value="UniProtKB-KW"/>
</dbReference>
<dbReference type="GeneTree" id="ENSGT00550000075141"/>
<reference evidence="7" key="3">
    <citation type="submission" date="2025-09" db="UniProtKB">
        <authorList>
            <consortium name="Ensembl"/>
        </authorList>
    </citation>
    <scope>IDENTIFICATION</scope>
</reference>
<dbReference type="AlphaFoldDB" id="A0A452QA45"/>
<dbReference type="SUPFAM" id="SSF52540">
    <property type="entry name" value="P-loop containing nucleoside triphosphate hydrolases"/>
    <property type="match status" value="1"/>
</dbReference>
<organism evidence="7 8">
    <name type="scientific">Ursus americanus</name>
    <name type="common">American black bear</name>
    <name type="synonym">Euarctos americanus</name>
    <dbReference type="NCBI Taxonomy" id="9643"/>
    <lineage>
        <taxon>Eukaryota</taxon>
        <taxon>Metazoa</taxon>
        <taxon>Chordata</taxon>
        <taxon>Craniata</taxon>
        <taxon>Vertebrata</taxon>
        <taxon>Euteleostomi</taxon>
        <taxon>Mammalia</taxon>
        <taxon>Eutheria</taxon>
        <taxon>Laurasiatheria</taxon>
        <taxon>Carnivora</taxon>
        <taxon>Caniformia</taxon>
        <taxon>Ursidae</taxon>
        <taxon>Ursus</taxon>
    </lineage>
</organism>
<evidence type="ECO:0000259" key="6">
    <source>
        <dbReference type="PROSITE" id="PS51194"/>
    </source>
</evidence>
<feature type="chain" id="PRO_5019081314" description="Helicase C-terminal domain-containing protein" evidence="5">
    <location>
        <begin position="35"/>
        <end position="168"/>
    </location>
</feature>
<evidence type="ECO:0000313" key="8">
    <source>
        <dbReference type="Proteomes" id="UP000291022"/>
    </source>
</evidence>
<protein>
    <recommendedName>
        <fullName evidence="6">Helicase C-terminal domain-containing protein</fullName>
    </recommendedName>
</protein>
<dbReference type="SMART" id="SM00490">
    <property type="entry name" value="HELICc"/>
    <property type="match status" value="1"/>
</dbReference>